<evidence type="ECO:0000313" key="9">
    <source>
        <dbReference type="EMBL" id="MPN33352.1"/>
    </source>
</evidence>
<evidence type="ECO:0000256" key="4">
    <source>
        <dbReference type="ARBA" id="ARBA00022692"/>
    </source>
</evidence>
<dbReference type="EMBL" id="VSSQ01085814">
    <property type="protein sequence ID" value="MPN33352.1"/>
    <property type="molecule type" value="Genomic_DNA"/>
</dbReference>
<keyword evidence="3" id="KW-1003">Cell membrane</keyword>
<name>A0A645H4V4_9ZZZZ</name>
<keyword evidence="6 7" id="KW-0472">Membrane</keyword>
<keyword evidence="2" id="KW-0813">Transport</keyword>
<comment type="caution">
    <text evidence="9">The sequence shown here is derived from an EMBL/GenBank/DDBJ whole genome shotgun (WGS) entry which is preliminary data.</text>
</comment>
<keyword evidence="4 7" id="KW-0812">Transmembrane</keyword>
<evidence type="ECO:0000256" key="1">
    <source>
        <dbReference type="ARBA" id="ARBA00004651"/>
    </source>
</evidence>
<dbReference type="AlphaFoldDB" id="A0A645H4V4"/>
<evidence type="ECO:0000256" key="2">
    <source>
        <dbReference type="ARBA" id="ARBA00022448"/>
    </source>
</evidence>
<evidence type="ECO:0000256" key="3">
    <source>
        <dbReference type="ARBA" id="ARBA00022475"/>
    </source>
</evidence>
<evidence type="ECO:0000256" key="5">
    <source>
        <dbReference type="ARBA" id="ARBA00022989"/>
    </source>
</evidence>
<reference evidence="9" key="1">
    <citation type="submission" date="2019-08" db="EMBL/GenBank/DDBJ databases">
        <authorList>
            <person name="Kucharzyk K."/>
            <person name="Murdoch R.W."/>
            <person name="Higgins S."/>
            <person name="Loffler F."/>
        </authorList>
    </citation>
    <scope>NUCLEOTIDE SEQUENCE</scope>
</reference>
<feature type="transmembrane region" description="Helical" evidence="7">
    <location>
        <begin position="83"/>
        <end position="102"/>
    </location>
</feature>
<dbReference type="PANTHER" id="PTHR43227:SF11">
    <property type="entry name" value="BLL4140 PROTEIN"/>
    <property type="match status" value="1"/>
</dbReference>
<dbReference type="PROSITE" id="PS50928">
    <property type="entry name" value="ABC_TM1"/>
    <property type="match status" value="1"/>
</dbReference>
<gene>
    <name evidence="9" type="ORF">SDC9_180838</name>
</gene>
<dbReference type="Gene3D" id="1.10.3720.10">
    <property type="entry name" value="MetI-like"/>
    <property type="match status" value="1"/>
</dbReference>
<dbReference type="GO" id="GO:0055085">
    <property type="term" value="P:transmembrane transport"/>
    <property type="evidence" value="ECO:0007669"/>
    <property type="project" value="InterPro"/>
</dbReference>
<evidence type="ECO:0000256" key="6">
    <source>
        <dbReference type="ARBA" id="ARBA00023136"/>
    </source>
</evidence>
<dbReference type="InterPro" id="IPR050809">
    <property type="entry name" value="UgpAE/MalFG_permease"/>
</dbReference>
<feature type="transmembrane region" description="Helical" evidence="7">
    <location>
        <begin position="142"/>
        <end position="165"/>
    </location>
</feature>
<keyword evidence="5 7" id="KW-1133">Transmembrane helix</keyword>
<organism evidence="9">
    <name type="scientific">bioreactor metagenome</name>
    <dbReference type="NCBI Taxonomy" id="1076179"/>
    <lineage>
        <taxon>unclassified sequences</taxon>
        <taxon>metagenomes</taxon>
        <taxon>ecological metagenomes</taxon>
    </lineage>
</organism>
<evidence type="ECO:0000256" key="7">
    <source>
        <dbReference type="SAM" id="Phobius"/>
    </source>
</evidence>
<dbReference type="CDD" id="cd06261">
    <property type="entry name" value="TM_PBP2"/>
    <property type="match status" value="1"/>
</dbReference>
<sequence>MTMIFDPGNGPVNLILSKLHLIDSSVFFLGNGRTALATSSIIWIWKWTGTSLIYWIASLQSIPLELYEAATIDGAGVWGKFKAITVPLLVPYSIIIFVLTLSDAMKVFDLMLTLTGGGPFFKTEVIELFIYRHAFTSSVPRVGYASSAATIFGLIFVAITLVQALPKRREGGR</sequence>
<dbReference type="InterPro" id="IPR035906">
    <property type="entry name" value="MetI-like_sf"/>
</dbReference>
<accession>A0A645H4V4</accession>
<evidence type="ECO:0000259" key="8">
    <source>
        <dbReference type="PROSITE" id="PS50928"/>
    </source>
</evidence>
<protein>
    <recommendedName>
        <fullName evidence="8">ABC transmembrane type-1 domain-containing protein</fullName>
    </recommendedName>
</protein>
<proteinExistence type="predicted"/>
<feature type="domain" description="ABC transmembrane type-1" evidence="8">
    <location>
        <begin position="1"/>
        <end position="163"/>
    </location>
</feature>
<dbReference type="InterPro" id="IPR000515">
    <property type="entry name" value="MetI-like"/>
</dbReference>
<dbReference type="SUPFAM" id="SSF161098">
    <property type="entry name" value="MetI-like"/>
    <property type="match status" value="1"/>
</dbReference>
<dbReference type="GO" id="GO:0005886">
    <property type="term" value="C:plasma membrane"/>
    <property type="evidence" value="ECO:0007669"/>
    <property type="project" value="UniProtKB-SubCell"/>
</dbReference>
<comment type="subcellular location">
    <subcellularLocation>
        <location evidence="1">Cell membrane</location>
        <topology evidence="1">Multi-pass membrane protein</topology>
    </subcellularLocation>
</comment>
<dbReference type="Pfam" id="PF00528">
    <property type="entry name" value="BPD_transp_1"/>
    <property type="match status" value="1"/>
</dbReference>
<dbReference type="PANTHER" id="PTHR43227">
    <property type="entry name" value="BLL4140 PROTEIN"/>
    <property type="match status" value="1"/>
</dbReference>